<dbReference type="KEGG" id="tsy:THSYN_11985"/>
<evidence type="ECO:0000256" key="1">
    <source>
        <dbReference type="SAM" id="Phobius"/>
    </source>
</evidence>
<evidence type="ECO:0000313" key="3">
    <source>
        <dbReference type="Proteomes" id="UP000232638"/>
    </source>
</evidence>
<dbReference type="EMBL" id="CP020370">
    <property type="protein sequence ID" value="AUB81607.1"/>
    <property type="molecule type" value="Genomic_DNA"/>
</dbReference>
<keyword evidence="1" id="KW-0812">Transmembrane</keyword>
<dbReference type="AlphaFoldDB" id="A0A2K8U7T6"/>
<accession>A0A2K8U7T6</accession>
<dbReference type="Proteomes" id="UP000232638">
    <property type="component" value="Chromosome"/>
</dbReference>
<gene>
    <name evidence="2" type="ORF">THSYN_11985</name>
</gene>
<keyword evidence="1" id="KW-0472">Membrane</keyword>
<evidence type="ECO:0000313" key="2">
    <source>
        <dbReference type="EMBL" id="AUB81607.1"/>
    </source>
</evidence>
<proteinExistence type="predicted"/>
<sequence>MRQFMRYGLAIFWLVPLAHHLPQARGLGDAVGMVVLVSVVTGLLALLIGLAGIIGDALTRWKPR</sequence>
<reference evidence="2 3" key="1">
    <citation type="submission" date="2017-03" db="EMBL/GenBank/DDBJ databases">
        <title>Complete genome sequence of Candidatus 'Thiodictyon syntrophicum' sp. nov. strain Cad16T, a photolithoautotroph purple sulfur bacterium isolated from an alpine meromictic lake.</title>
        <authorList>
            <person name="Luedin S.M."/>
            <person name="Pothier J.F."/>
            <person name="Danza F."/>
            <person name="Storelli N."/>
            <person name="Wittwer M."/>
            <person name="Tonolla M."/>
        </authorList>
    </citation>
    <scope>NUCLEOTIDE SEQUENCE [LARGE SCALE GENOMIC DNA]</scope>
    <source>
        <strain evidence="2 3">Cad16T</strain>
    </source>
</reference>
<name>A0A2K8U7T6_9GAMM</name>
<feature type="transmembrane region" description="Helical" evidence="1">
    <location>
        <begin position="36"/>
        <end position="58"/>
    </location>
</feature>
<organism evidence="2 3">
    <name type="scientific">Candidatus Thiodictyon syntrophicum</name>
    <dbReference type="NCBI Taxonomy" id="1166950"/>
    <lineage>
        <taxon>Bacteria</taxon>
        <taxon>Pseudomonadati</taxon>
        <taxon>Pseudomonadota</taxon>
        <taxon>Gammaproteobacteria</taxon>
        <taxon>Chromatiales</taxon>
        <taxon>Chromatiaceae</taxon>
        <taxon>Thiodictyon</taxon>
    </lineage>
</organism>
<keyword evidence="1" id="KW-1133">Transmembrane helix</keyword>
<keyword evidence="3" id="KW-1185">Reference proteome</keyword>
<protein>
    <submittedName>
        <fullName evidence="2">Uncharacterized protein</fullName>
    </submittedName>
</protein>